<sequence length="359" mass="36139">MSSSAHRRQTSRTTMVIGAAVAGALAVGGGFVVAGSAMATKAPRPGAPTAGAPTAGTSAAGAKAGFAPYVDTSLTPAFDLAGTAQQTGVKHFTLAFLTSGGGCVPKWGGSGDLGSDAVAKQIPALRKAGGDVRVSFGGANGTELAAACSSASQLAAAYGKAVDQYKLTKVDFDIEGGALPDTAANTRRAQAIAQLQKQHPGLDVSFTLPVMPEGLTQDGVNLLANAKQNGARISAVNIMAMDYGSSYNGNMGTYATQAATATQAQLKKALGLGDADAWRTVAVTPMIGVNDVQGEVFKPADAAALVKFAQSKHLAWLAMWSANRDRPCPGGSTNSAQPTCSSLDQAPLAFTKALGAYTG</sequence>
<dbReference type="InterPro" id="IPR017853">
    <property type="entry name" value="GH"/>
</dbReference>
<comment type="catalytic activity">
    <reaction evidence="1">
        <text>Random endo-hydrolysis of N-acetyl-beta-D-glucosaminide (1-&gt;4)-beta-linkages in chitin and chitodextrins.</text>
        <dbReference type="EC" id="3.2.1.14"/>
    </reaction>
</comment>
<feature type="domain" description="GH18" evidence="10">
    <location>
        <begin position="64"/>
        <end position="343"/>
    </location>
</feature>
<dbReference type="AlphaFoldDB" id="A0A2N8PN35"/>
<evidence type="ECO:0000256" key="6">
    <source>
        <dbReference type="ARBA" id="ARBA00023024"/>
    </source>
</evidence>
<evidence type="ECO:0000256" key="2">
    <source>
        <dbReference type="ARBA" id="ARBA00012729"/>
    </source>
</evidence>
<keyword evidence="3" id="KW-0147">Chitin-binding</keyword>
<keyword evidence="4" id="KW-0732">Signal</keyword>
<dbReference type="EMBL" id="LJSN01000002">
    <property type="protein sequence ID" value="PNE42434.1"/>
    <property type="molecule type" value="Genomic_DNA"/>
</dbReference>
<dbReference type="InterPro" id="IPR001223">
    <property type="entry name" value="Glyco_hydro18_cat"/>
</dbReference>
<keyword evidence="8" id="KW-0326">Glycosidase</keyword>
<keyword evidence="5" id="KW-0378">Hydrolase</keyword>
<dbReference type="FunFam" id="3.20.20.80:FF:000118">
    <property type="entry name" value="Probable bifunctional chitinase/lysozyme"/>
    <property type="match status" value="1"/>
</dbReference>
<dbReference type="Proteomes" id="UP000236047">
    <property type="component" value="Unassembled WGS sequence"/>
</dbReference>
<dbReference type="GO" id="GO:0006032">
    <property type="term" value="P:chitin catabolic process"/>
    <property type="evidence" value="ECO:0007669"/>
    <property type="project" value="UniProtKB-KW"/>
</dbReference>
<evidence type="ECO:0000256" key="3">
    <source>
        <dbReference type="ARBA" id="ARBA00022669"/>
    </source>
</evidence>
<keyword evidence="7" id="KW-0119">Carbohydrate metabolism</keyword>
<evidence type="ECO:0000256" key="7">
    <source>
        <dbReference type="ARBA" id="ARBA00023277"/>
    </source>
</evidence>
<dbReference type="GO" id="GO:0008061">
    <property type="term" value="F:chitin binding"/>
    <property type="evidence" value="ECO:0007669"/>
    <property type="project" value="UniProtKB-KW"/>
</dbReference>
<evidence type="ECO:0000256" key="1">
    <source>
        <dbReference type="ARBA" id="ARBA00000822"/>
    </source>
</evidence>
<dbReference type="PROSITE" id="PS51318">
    <property type="entry name" value="TAT"/>
    <property type="match status" value="1"/>
</dbReference>
<dbReference type="SUPFAM" id="SSF51445">
    <property type="entry name" value="(Trans)glycosidases"/>
    <property type="match status" value="1"/>
</dbReference>
<name>A0A2N8PN35_STRNR</name>
<evidence type="ECO:0000313" key="12">
    <source>
        <dbReference type="Proteomes" id="UP000236047"/>
    </source>
</evidence>
<evidence type="ECO:0000256" key="9">
    <source>
        <dbReference type="ARBA" id="ARBA00023326"/>
    </source>
</evidence>
<dbReference type="CDD" id="cd06543">
    <property type="entry name" value="GH18_PF-ChiA-like"/>
    <property type="match status" value="1"/>
</dbReference>
<dbReference type="InterPro" id="IPR006311">
    <property type="entry name" value="TAT_signal"/>
</dbReference>
<protein>
    <recommendedName>
        <fullName evidence="2">chitinase</fullName>
        <ecNumber evidence="2">3.2.1.14</ecNumber>
    </recommendedName>
</protein>
<evidence type="ECO:0000256" key="5">
    <source>
        <dbReference type="ARBA" id="ARBA00022801"/>
    </source>
</evidence>
<dbReference type="GO" id="GO:0000272">
    <property type="term" value="P:polysaccharide catabolic process"/>
    <property type="evidence" value="ECO:0007669"/>
    <property type="project" value="UniProtKB-KW"/>
</dbReference>
<reference evidence="12" key="1">
    <citation type="submission" date="2015-09" db="EMBL/GenBank/DDBJ databases">
        <authorList>
            <person name="Graham D.E."/>
            <person name="Mahan K.M."/>
            <person name="Klingeman D.M."/>
            <person name="Fida T."/>
            <person name="Giannone R.J."/>
            <person name="Hettich R.L."/>
            <person name="Parry R.J."/>
            <person name="Spain J.C."/>
        </authorList>
    </citation>
    <scope>NUCLEOTIDE SEQUENCE [LARGE SCALE GENOMIC DNA]</scope>
    <source>
        <strain evidence="12">JCM 4701</strain>
    </source>
</reference>
<dbReference type="PANTHER" id="PTHR42976:SF1">
    <property type="entry name" value="GH18 DOMAIN-CONTAINING PROTEIN-RELATED"/>
    <property type="match status" value="1"/>
</dbReference>
<gene>
    <name evidence="11" type="ORF">AOB60_18385</name>
</gene>
<dbReference type="Gene3D" id="3.20.20.80">
    <property type="entry name" value="Glycosidases"/>
    <property type="match status" value="1"/>
</dbReference>
<evidence type="ECO:0000256" key="8">
    <source>
        <dbReference type="ARBA" id="ARBA00023295"/>
    </source>
</evidence>
<evidence type="ECO:0000256" key="4">
    <source>
        <dbReference type="ARBA" id="ARBA00022729"/>
    </source>
</evidence>
<dbReference type="PROSITE" id="PS51910">
    <property type="entry name" value="GH18_2"/>
    <property type="match status" value="1"/>
</dbReference>
<dbReference type="InterPro" id="IPR052750">
    <property type="entry name" value="GH18_Chitinase"/>
</dbReference>
<keyword evidence="9" id="KW-0624">Polysaccharide degradation</keyword>
<proteinExistence type="predicted"/>
<dbReference type="RefSeq" id="WP_102924151.1">
    <property type="nucleotide sequence ID" value="NZ_LJSN01000002.1"/>
</dbReference>
<dbReference type="GO" id="GO:0008843">
    <property type="term" value="F:endochitinase activity"/>
    <property type="evidence" value="ECO:0007669"/>
    <property type="project" value="UniProtKB-EC"/>
</dbReference>
<organism evidence="11 12">
    <name type="scientific">Streptomyces noursei</name>
    <name type="common">Streptomyces albulus</name>
    <dbReference type="NCBI Taxonomy" id="1971"/>
    <lineage>
        <taxon>Bacteria</taxon>
        <taxon>Bacillati</taxon>
        <taxon>Actinomycetota</taxon>
        <taxon>Actinomycetes</taxon>
        <taxon>Kitasatosporales</taxon>
        <taxon>Streptomycetaceae</taxon>
        <taxon>Streptomyces</taxon>
    </lineage>
</organism>
<dbReference type="PANTHER" id="PTHR42976">
    <property type="entry name" value="BIFUNCTIONAL CHITINASE/LYSOZYME-RELATED"/>
    <property type="match status" value="1"/>
</dbReference>
<accession>A0A2N8PN35</accession>
<keyword evidence="6" id="KW-0146">Chitin degradation</keyword>
<keyword evidence="12" id="KW-1185">Reference proteome</keyword>
<dbReference type="EC" id="3.2.1.14" evidence="2"/>
<evidence type="ECO:0000259" key="10">
    <source>
        <dbReference type="PROSITE" id="PS51910"/>
    </source>
</evidence>
<evidence type="ECO:0000313" key="11">
    <source>
        <dbReference type="EMBL" id="PNE42434.1"/>
    </source>
</evidence>
<comment type="caution">
    <text evidence="11">The sequence shown here is derived from an EMBL/GenBank/DDBJ whole genome shotgun (WGS) entry which is preliminary data.</text>
</comment>